<gene>
    <name evidence="9" type="ORF">ABT57_06965</name>
</gene>
<dbReference type="Pfam" id="PF14743">
    <property type="entry name" value="DNA_ligase_OB_2"/>
    <property type="match status" value="1"/>
</dbReference>
<evidence type="ECO:0000256" key="5">
    <source>
        <dbReference type="ARBA" id="ARBA00023204"/>
    </source>
</evidence>
<dbReference type="STRING" id="320778.ABT57_06965"/>
<dbReference type="GO" id="GO:0006310">
    <property type="term" value="P:DNA recombination"/>
    <property type="evidence" value="ECO:0007669"/>
    <property type="project" value="InterPro"/>
</dbReference>
<comment type="catalytic activity">
    <reaction evidence="6">
        <text>ATP + (deoxyribonucleotide)n-3'-hydroxyl + 5'-phospho-(deoxyribonucleotide)m = (deoxyribonucleotide)n+m + AMP + diphosphate.</text>
        <dbReference type="EC" id="6.5.1.1"/>
    </reaction>
</comment>
<evidence type="ECO:0000259" key="7">
    <source>
        <dbReference type="Pfam" id="PF01068"/>
    </source>
</evidence>
<dbReference type="InterPro" id="IPR012340">
    <property type="entry name" value="NA-bd_OB-fold"/>
</dbReference>
<dbReference type="PANTHER" id="PTHR47810">
    <property type="entry name" value="DNA LIGASE"/>
    <property type="match status" value="1"/>
</dbReference>
<evidence type="ECO:0000256" key="2">
    <source>
        <dbReference type="ARBA" id="ARBA00022598"/>
    </source>
</evidence>
<feature type="domain" description="ATP-dependent DNA ligase family profile" evidence="7">
    <location>
        <begin position="18"/>
        <end position="175"/>
    </location>
</feature>
<dbReference type="GO" id="GO:0006281">
    <property type="term" value="P:DNA repair"/>
    <property type="evidence" value="ECO:0007669"/>
    <property type="project" value="UniProtKB-KW"/>
</dbReference>
<evidence type="ECO:0008006" key="11">
    <source>
        <dbReference type="Google" id="ProtNLM"/>
    </source>
</evidence>
<comment type="caution">
    <text evidence="9">The sequence shown here is derived from an EMBL/GenBank/DDBJ whole genome shotgun (WGS) entry which is preliminary data.</text>
</comment>
<dbReference type="NCBIfam" id="NF006592">
    <property type="entry name" value="PRK09125.1"/>
    <property type="match status" value="1"/>
</dbReference>
<protein>
    <recommendedName>
        <fullName evidence="11">DNA ligase</fullName>
    </recommendedName>
</protein>
<dbReference type="PANTHER" id="PTHR47810:SF1">
    <property type="entry name" value="DNA LIGASE B"/>
    <property type="match status" value="1"/>
</dbReference>
<dbReference type="Proteomes" id="UP000035909">
    <property type="component" value="Unassembled WGS sequence"/>
</dbReference>
<evidence type="ECO:0000313" key="9">
    <source>
        <dbReference type="EMBL" id="KLV10648.1"/>
    </source>
</evidence>
<evidence type="ECO:0000259" key="8">
    <source>
        <dbReference type="Pfam" id="PF14743"/>
    </source>
</evidence>
<sequence>MASDSSGTVTEGSLSLNDYFVSEKLDGIRAIWDGVQLKTRQGNPIYAPDWFTRSLPRQTIIEGELWIGRGQFQTLATIIRDKVPNAQQWQAVNFMLFDAPSVAGPFKTRLAALSSLSQHIDEPFIRVIEQRRLERYVQLETLLKRIDTNGGEGVMLHHKNNAYQNGISNGLIKLKTHQDSEAIIVGYEPGKGKYAGKMGAIWVQTSDNIRFKIGSGFSDLERANPPPIGSTVQFRFNGYTDRGIPRFARFIRLRESPDI</sequence>
<reference evidence="9 10" key="1">
    <citation type="submission" date="2015-05" db="EMBL/GenBank/DDBJ databases">
        <title>Photobacterium galathea sp. nov.</title>
        <authorList>
            <person name="Machado H."/>
            <person name="Gram L."/>
        </authorList>
    </citation>
    <scope>NUCLEOTIDE SEQUENCE [LARGE SCALE GENOMIC DNA]</scope>
    <source>
        <strain evidence="9 10">DSM 22954</strain>
    </source>
</reference>
<evidence type="ECO:0000256" key="4">
    <source>
        <dbReference type="ARBA" id="ARBA00022763"/>
    </source>
</evidence>
<dbReference type="InterPro" id="IPR012310">
    <property type="entry name" value="DNA_ligase_ATP-dep_cent"/>
</dbReference>
<dbReference type="PATRIC" id="fig|320778.3.peg.1501"/>
<keyword evidence="5" id="KW-0234">DNA repair</keyword>
<dbReference type="InterPro" id="IPR050326">
    <property type="entry name" value="NAD_dep_DNA_ligaseB"/>
</dbReference>
<dbReference type="Gene3D" id="3.30.470.30">
    <property type="entry name" value="DNA ligase/mRNA capping enzyme"/>
    <property type="match status" value="1"/>
</dbReference>
<dbReference type="SUPFAM" id="SSF56091">
    <property type="entry name" value="DNA ligase/mRNA capping enzyme, catalytic domain"/>
    <property type="match status" value="1"/>
</dbReference>
<keyword evidence="2" id="KW-0436">Ligase</keyword>
<dbReference type="CDD" id="cd07896">
    <property type="entry name" value="Adenylation_kDNA_ligase_like"/>
    <property type="match status" value="1"/>
</dbReference>
<dbReference type="Gene3D" id="2.40.50.140">
    <property type="entry name" value="Nucleic acid-binding proteins"/>
    <property type="match status" value="1"/>
</dbReference>
<keyword evidence="4" id="KW-0227">DNA damage</keyword>
<dbReference type="Pfam" id="PF01068">
    <property type="entry name" value="DNA_ligase_A_M"/>
    <property type="match status" value="1"/>
</dbReference>
<evidence type="ECO:0000256" key="6">
    <source>
        <dbReference type="ARBA" id="ARBA00034003"/>
    </source>
</evidence>
<evidence type="ECO:0000313" key="10">
    <source>
        <dbReference type="Proteomes" id="UP000035909"/>
    </source>
</evidence>
<evidence type="ECO:0000256" key="3">
    <source>
        <dbReference type="ARBA" id="ARBA00022705"/>
    </source>
</evidence>
<keyword evidence="3" id="KW-0235">DNA replication</keyword>
<name>A0A0J1HG90_9GAMM</name>
<feature type="domain" description="DNA ligase OB-like" evidence="8">
    <location>
        <begin position="189"/>
        <end position="254"/>
    </location>
</feature>
<dbReference type="EMBL" id="LDOU01000006">
    <property type="protein sequence ID" value="KLV10648.1"/>
    <property type="molecule type" value="Genomic_DNA"/>
</dbReference>
<dbReference type="CDD" id="cd08041">
    <property type="entry name" value="OBF_kDNA_ligase_like"/>
    <property type="match status" value="1"/>
</dbReference>
<evidence type="ECO:0000256" key="1">
    <source>
        <dbReference type="ARBA" id="ARBA00001968"/>
    </source>
</evidence>
<dbReference type="GO" id="GO:0006260">
    <property type="term" value="P:DNA replication"/>
    <property type="evidence" value="ECO:0007669"/>
    <property type="project" value="UniProtKB-KW"/>
</dbReference>
<accession>A0A0J1HG90</accession>
<proteinExistence type="predicted"/>
<dbReference type="GO" id="GO:0005524">
    <property type="term" value="F:ATP binding"/>
    <property type="evidence" value="ECO:0007669"/>
    <property type="project" value="InterPro"/>
</dbReference>
<dbReference type="Gene3D" id="3.30.1490.70">
    <property type="match status" value="1"/>
</dbReference>
<dbReference type="InterPro" id="IPR029319">
    <property type="entry name" value="DNA_ligase_OB"/>
</dbReference>
<dbReference type="SUPFAM" id="SSF50249">
    <property type="entry name" value="Nucleic acid-binding proteins"/>
    <property type="match status" value="1"/>
</dbReference>
<organism evidence="9 10">
    <name type="scientific">Photobacterium ganghwense</name>
    <dbReference type="NCBI Taxonomy" id="320778"/>
    <lineage>
        <taxon>Bacteria</taxon>
        <taxon>Pseudomonadati</taxon>
        <taxon>Pseudomonadota</taxon>
        <taxon>Gammaproteobacteria</taxon>
        <taxon>Vibrionales</taxon>
        <taxon>Vibrionaceae</taxon>
        <taxon>Photobacterium</taxon>
    </lineage>
</organism>
<comment type="cofactor">
    <cofactor evidence="1">
        <name>a divalent metal cation</name>
        <dbReference type="ChEBI" id="CHEBI:60240"/>
    </cofactor>
</comment>
<dbReference type="GO" id="GO:0003910">
    <property type="term" value="F:DNA ligase (ATP) activity"/>
    <property type="evidence" value="ECO:0007669"/>
    <property type="project" value="UniProtKB-EC"/>
</dbReference>
<keyword evidence="10" id="KW-1185">Reference proteome</keyword>
<dbReference type="AlphaFoldDB" id="A0A0J1HG90"/>